<proteinExistence type="predicted"/>
<evidence type="ECO:0000313" key="3">
    <source>
        <dbReference type="EMBL" id="CUS76331.1"/>
    </source>
</evidence>
<dbReference type="OrthoDB" id="9815825at2"/>
<organism evidence="4 5">
    <name type="scientific">Candidatus Kryptonium thompsonii</name>
    <dbReference type="NCBI Taxonomy" id="1633631"/>
    <lineage>
        <taxon>Bacteria</taxon>
        <taxon>Pseudomonadati</taxon>
        <taxon>Candidatus Kryptoniota</taxon>
        <taxon>Candidatus Kryptonium</taxon>
    </lineage>
</organism>
<accession>A0A0N7MNI4</accession>
<sequence length="341" mass="38176">MEKVNIGIIGVGYLGSIHAKILAKIPTANFVGVYDINEQRAKQISNEIGVRNFSTLDELLDNVEAVVIATPTTTHKEIALHCLMRGIHTFIEKPITDNVAGADEIIKVAKEKNLKVQVGHVERFNPALLSISNYEINPVFIETHRLAQFKPRGTDVAVVLDLMIHDIDIILNLVKSEIEEIRASGVEVISDSIDIANARIQFKNGCTANITASRISRKNERKMRIFQKDAYISIDFLQGITEIFRLVDEDKSSDESSTSTVLLGKIEEGTKKRKIIYEQPKVKDVNPIEAELVAFIDSIIYDKPTVVSPEDGKLSLEVAFKIVEEIERQQKIVKEKMSLDI</sequence>
<evidence type="ECO:0000313" key="5">
    <source>
        <dbReference type="Proteomes" id="UP000182011"/>
    </source>
</evidence>
<accession>A0A0P1LDM4</accession>
<reference evidence="4" key="1">
    <citation type="submission" date="2015-11" db="EMBL/GenBank/DDBJ databases">
        <authorList>
            <person name="Zhang Y."/>
            <person name="Guo Z."/>
        </authorList>
    </citation>
    <scope>NUCLEOTIDE SEQUENCE [LARGE SCALE GENOMIC DNA]</scope>
    <source>
        <strain evidence="4">JGI-4</strain>
    </source>
</reference>
<protein>
    <submittedName>
        <fullName evidence="4">Predicted dehydrogenase</fullName>
    </submittedName>
</protein>
<dbReference type="Gene3D" id="3.40.50.720">
    <property type="entry name" value="NAD(P)-binding Rossmann-like Domain"/>
    <property type="match status" value="1"/>
</dbReference>
<dbReference type="InterPro" id="IPR036291">
    <property type="entry name" value="NAD(P)-bd_dom_sf"/>
</dbReference>
<dbReference type="Proteomes" id="UP000182011">
    <property type="component" value="Unassembled WGS sequence"/>
</dbReference>
<feature type="domain" description="GFO/IDH/MocA-like oxidoreductase" evidence="2">
    <location>
        <begin position="157"/>
        <end position="227"/>
    </location>
</feature>
<accession>A0A0P1MIV0</accession>
<accession>A0A0P1MWT3</accession>
<dbReference type="SUPFAM" id="SSF51735">
    <property type="entry name" value="NAD(P)-binding Rossmann-fold domains"/>
    <property type="match status" value="1"/>
</dbReference>
<dbReference type="PANTHER" id="PTHR43377:SF1">
    <property type="entry name" value="BILIVERDIN REDUCTASE A"/>
    <property type="match status" value="1"/>
</dbReference>
<evidence type="ECO:0000259" key="1">
    <source>
        <dbReference type="Pfam" id="PF01408"/>
    </source>
</evidence>
<name>A0A0P1MWT3_9BACT</name>
<dbReference type="SUPFAM" id="SSF55347">
    <property type="entry name" value="Glyceraldehyde-3-phosphate dehydrogenase-like, C-terminal domain"/>
    <property type="match status" value="1"/>
</dbReference>
<keyword evidence="6" id="KW-1185">Reference proteome</keyword>
<dbReference type="InterPro" id="IPR055170">
    <property type="entry name" value="GFO_IDH_MocA-like_dom"/>
</dbReference>
<dbReference type="EMBL" id="CZVI01000001">
    <property type="protein sequence ID" value="CUS76331.1"/>
    <property type="molecule type" value="Genomic_DNA"/>
</dbReference>
<accession>A0A0P1M5Y3</accession>
<accession>A0A0P1MAI4</accession>
<accession>A0A0S4NAW6</accession>
<accession>A0A0P1M545</accession>
<reference evidence="5 6" key="2">
    <citation type="submission" date="2015-11" db="EMBL/GenBank/DDBJ databases">
        <authorList>
            <person name="Varghese N."/>
        </authorList>
    </citation>
    <scope>NUCLEOTIDE SEQUENCE [LARGE SCALE GENOMIC DNA]</scope>
    <source>
        <strain evidence="3 6">JGI-8</strain>
    </source>
</reference>
<dbReference type="GO" id="GO:0000166">
    <property type="term" value="F:nucleotide binding"/>
    <property type="evidence" value="ECO:0007669"/>
    <property type="project" value="InterPro"/>
</dbReference>
<evidence type="ECO:0000313" key="6">
    <source>
        <dbReference type="Proteomes" id="UP000182200"/>
    </source>
</evidence>
<dbReference type="Pfam" id="PF22725">
    <property type="entry name" value="GFO_IDH_MocA_C3"/>
    <property type="match status" value="1"/>
</dbReference>
<dbReference type="STRING" id="1633631.GCA_001442925_01946"/>
<accession>A0A0N7MQ59</accession>
<evidence type="ECO:0000259" key="2">
    <source>
        <dbReference type="Pfam" id="PF22725"/>
    </source>
</evidence>
<dbReference type="Pfam" id="PF01408">
    <property type="entry name" value="GFO_IDH_MocA"/>
    <property type="match status" value="1"/>
</dbReference>
<dbReference type="PANTHER" id="PTHR43377">
    <property type="entry name" value="BILIVERDIN REDUCTASE A"/>
    <property type="match status" value="1"/>
</dbReference>
<dbReference type="Gene3D" id="3.30.360.10">
    <property type="entry name" value="Dihydrodipicolinate Reductase, domain 2"/>
    <property type="match status" value="1"/>
</dbReference>
<dbReference type="InterPro" id="IPR000683">
    <property type="entry name" value="Gfo/Idh/MocA-like_OxRdtase_N"/>
</dbReference>
<dbReference type="InterPro" id="IPR051450">
    <property type="entry name" value="Gfo/Idh/MocA_Oxidoreductases"/>
</dbReference>
<dbReference type="EMBL" id="FAOP01000008">
    <property type="protein sequence ID" value="CUU07993.1"/>
    <property type="molecule type" value="Genomic_DNA"/>
</dbReference>
<feature type="domain" description="Gfo/Idh/MocA-like oxidoreductase N-terminal" evidence="1">
    <location>
        <begin position="4"/>
        <end position="120"/>
    </location>
</feature>
<dbReference type="Proteomes" id="UP000182200">
    <property type="component" value="Unassembled WGS sequence"/>
</dbReference>
<accession>A0A0P1P2V6</accession>
<accession>A0A0N7MVM2</accession>
<dbReference type="RefSeq" id="WP_047133254.1">
    <property type="nucleotide sequence ID" value="NZ_CZVI01000001.1"/>
</dbReference>
<evidence type="ECO:0000313" key="4">
    <source>
        <dbReference type="EMBL" id="CUU07993.1"/>
    </source>
</evidence>
<dbReference type="AlphaFoldDB" id="A0A0P1MWT3"/>
<gene>
    <name evidence="4" type="ORF">JGI4_01951</name>
    <name evidence="3" type="ORF">JGI8_00004</name>
</gene>